<dbReference type="InterPro" id="IPR018499">
    <property type="entry name" value="Tetraspanin/Peripherin"/>
</dbReference>
<keyword evidence="3 6" id="KW-1133">Transmembrane helix</keyword>
<dbReference type="PANTHER" id="PTHR19282">
    <property type="entry name" value="TETRASPANIN"/>
    <property type="match status" value="1"/>
</dbReference>
<keyword evidence="4 6" id="KW-0472">Membrane</keyword>
<reference evidence="7" key="2">
    <citation type="submission" date="2022-10" db="EMBL/GenBank/DDBJ databases">
        <authorList>
            <consortium name="ENA_rothamsted_submissions"/>
            <consortium name="culmorum"/>
            <person name="King R."/>
        </authorList>
    </citation>
    <scope>NUCLEOTIDE SEQUENCE</scope>
</reference>
<dbReference type="InterPro" id="IPR008952">
    <property type="entry name" value="Tetraspanin_EC2_sf"/>
</dbReference>
<keyword evidence="2 6" id="KW-0812">Transmembrane</keyword>
<feature type="transmembrane region" description="Helical" evidence="6">
    <location>
        <begin position="12"/>
        <end position="36"/>
    </location>
</feature>
<protein>
    <recommendedName>
        <fullName evidence="9">Tetraspanin</fullName>
    </recommendedName>
</protein>
<name>A0A9P0DPW1_PHACE</name>
<dbReference type="PRINTS" id="PR00259">
    <property type="entry name" value="TMFOUR"/>
</dbReference>
<feature type="region of interest" description="Disordered" evidence="5">
    <location>
        <begin position="276"/>
        <end position="302"/>
    </location>
</feature>
<dbReference type="SUPFAM" id="SSF48652">
    <property type="entry name" value="Tetraspanin"/>
    <property type="match status" value="1"/>
</dbReference>
<feature type="transmembrane region" description="Helical" evidence="6">
    <location>
        <begin position="95"/>
        <end position="117"/>
    </location>
</feature>
<sequence>MALTSLVTSKIILALCNFLLLACGFTLVIGGMLVLFDGERVLLSRLLSTGQLAALPHPLLHYVSIGVSLLGVVLAATGILGCWASCLHNYCLLTLYFLVIMLVLVGECAIYVIAWVWPSCVGLGIDNESLIKSLQRNYGIGGQEQFTVAVDLAQTTFNCCGIESANEYDTSLWQLQALGPSLAVPLSCCKLLNVNQTKSYLNPEPVSHNLCQALEKNRHEGFRHTTGCSDSLEQWYRDHYVTFLAVGLVVVLIEFSVLLSTILNCTRIYHHNQEIKENTQQEEPDVSSPSTRETSFKRSTGSDVGAYSNETYAVTGSFRKNYKLMDRA</sequence>
<proteinExistence type="predicted"/>
<keyword evidence="8" id="KW-1185">Reference proteome</keyword>
<dbReference type="Proteomes" id="UP001153737">
    <property type="component" value="Chromosome 7"/>
</dbReference>
<evidence type="ECO:0000256" key="4">
    <source>
        <dbReference type="ARBA" id="ARBA00023136"/>
    </source>
</evidence>
<evidence type="ECO:0000256" key="5">
    <source>
        <dbReference type="SAM" id="MobiDB-lite"/>
    </source>
</evidence>
<dbReference type="Gene3D" id="1.10.1450.10">
    <property type="entry name" value="Tetraspanin"/>
    <property type="match status" value="1"/>
</dbReference>
<evidence type="ECO:0000313" key="7">
    <source>
        <dbReference type="EMBL" id="CAH1175866.1"/>
    </source>
</evidence>
<dbReference type="GO" id="GO:0005886">
    <property type="term" value="C:plasma membrane"/>
    <property type="evidence" value="ECO:0007669"/>
    <property type="project" value="TreeGrafter"/>
</dbReference>
<dbReference type="Pfam" id="PF00335">
    <property type="entry name" value="Tetraspanin"/>
    <property type="match status" value="1"/>
</dbReference>
<evidence type="ECO:0000313" key="8">
    <source>
        <dbReference type="Proteomes" id="UP001153737"/>
    </source>
</evidence>
<evidence type="ECO:0000256" key="2">
    <source>
        <dbReference type="ARBA" id="ARBA00022692"/>
    </source>
</evidence>
<dbReference type="PANTHER" id="PTHR19282:SF428">
    <property type="entry name" value="TETRASPANIN 68C, ISOFORM A"/>
    <property type="match status" value="1"/>
</dbReference>
<reference evidence="7" key="1">
    <citation type="submission" date="2022-01" db="EMBL/GenBank/DDBJ databases">
        <authorList>
            <person name="King R."/>
        </authorList>
    </citation>
    <scope>NUCLEOTIDE SEQUENCE</scope>
</reference>
<evidence type="ECO:0000256" key="1">
    <source>
        <dbReference type="ARBA" id="ARBA00004141"/>
    </source>
</evidence>
<dbReference type="AlphaFoldDB" id="A0A9P0DPW1"/>
<feature type="transmembrane region" description="Helical" evidence="6">
    <location>
        <begin position="240"/>
        <end position="263"/>
    </location>
</feature>
<gene>
    <name evidence="7" type="ORF">PHAECO_LOCUS10803</name>
</gene>
<evidence type="ECO:0000256" key="3">
    <source>
        <dbReference type="ARBA" id="ARBA00022989"/>
    </source>
</evidence>
<organism evidence="7 8">
    <name type="scientific">Phaedon cochleariae</name>
    <name type="common">Mustard beetle</name>
    <dbReference type="NCBI Taxonomy" id="80249"/>
    <lineage>
        <taxon>Eukaryota</taxon>
        <taxon>Metazoa</taxon>
        <taxon>Ecdysozoa</taxon>
        <taxon>Arthropoda</taxon>
        <taxon>Hexapoda</taxon>
        <taxon>Insecta</taxon>
        <taxon>Pterygota</taxon>
        <taxon>Neoptera</taxon>
        <taxon>Endopterygota</taxon>
        <taxon>Coleoptera</taxon>
        <taxon>Polyphaga</taxon>
        <taxon>Cucujiformia</taxon>
        <taxon>Chrysomeloidea</taxon>
        <taxon>Chrysomelidae</taxon>
        <taxon>Chrysomelinae</taxon>
        <taxon>Chrysomelini</taxon>
        <taxon>Phaedon</taxon>
    </lineage>
</organism>
<feature type="compositionally biased region" description="Polar residues" evidence="5">
    <location>
        <begin position="287"/>
        <end position="302"/>
    </location>
</feature>
<accession>A0A9P0DPW1</accession>
<dbReference type="OrthoDB" id="5870230at2759"/>
<evidence type="ECO:0000256" key="6">
    <source>
        <dbReference type="SAM" id="Phobius"/>
    </source>
</evidence>
<evidence type="ECO:0008006" key="9">
    <source>
        <dbReference type="Google" id="ProtNLM"/>
    </source>
</evidence>
<dbReference type="EMBL" id="OU896713">
    <property type="protein sequence ID" value="CAH1175866.1"/>
    <property type="molecule type" value="Genomic_DNA"/>
</dbReference>
<comment type="subcellular location">
    <subcellularLocation>
        <location evidence="1">Membrane</location>
        <topology evidence="1">Multi-pass membrane protein</topology>
    </subcellularLocation>
</comment>
<feature type="transmembrane region" description="Helical" evidence="6">
    <location>
        <begin position="59"/>
        <end position="83"/>
    </location>
</feature>